<evidence type="ECO:0000313" key="2">
    <source>
        <dbReference type="EMBL" id="ACK73532.1"/>
    </source>
</evidence>
<dbReference type="PANTHER" id="PTHR12117">
    <property type="entry name" value="HISTONE ACETYLTRANSFERASE COMPLEX"/>
    <property type="match status" value="1"/>
</dbReference>
<dbReference type="Pfam" id="PF13640">
    <property type="entry name" value="2OG-FeII_Oxy_3"/>
    <property type="match status" value="1"/>
</dbReference>
<dbReference type="STRING" id="65393.PCC7424_5183"/>
<keyword evidence="3" id="KW-1185">Reference proteome</keyword>
<dbReference type="AlphaFoldDB" id="B7KI45"/>
<gene>
    <name evidence="2" type="ordered locus">PCC7424_5183</name>
</gene>
<evidence type="ECO:0000259" key="1">
    <source>
        <dbReference type="Pfam" id="PF13640"/>
    </source>
</evidence>
<sequence>MLINPTVINNLNIYRKEFEQGKPFKHTVIDNFLVPEIAQTLLKDFPQFKKEKAINEIGKVGGKAVHENLAEISLNYKILAEHIDSPDFLNTISQITGIERLINDNTFYGGGTHENLNGQELDPHIDFNLDERNWYHRRLNVIIFLNEEWEESWGGALELHSNPREPDENKIIAFLPLFNRCIIFETNEYSWHGFTKIQLPEDKKHLSRKSISIYLYTKDRPASELASPHTTFYVNRPLPAHIQPGKVLTEEDYQAIKVLLKRRDDLIYFYQKRELEEFSNLPSLKAQIKRYLALKNQSLWKLWMFWTWLKKTLKKPSSTLKQN</sequence>
<reference evidence="3" key="1">
    <citation type="journal article" date="2011" name="MBio">
        <title>Novel metabolic attributes of the genus Cyanothece, comprising a group of unicellular nitrogen-fixing Cyanobacteria.</title>
        <authorList>
            <person name="Bandyopadhyay A."/>
            <person name="Elvitigala T."/>
            <person name="Welsh E."/>
            <person name="Stockel J."/>
            <person name="Liberton M."/>
            <person name="Min H."/>
            <person name="Sherman L.A."/>
            <person name="Pakrasi H.B."/>
        </authorList>
    </citation>
    <scope>NUCLEOTIDE SEQUENCE [LARGE SCALE GENOMIC DNA]</scope>
    <source>
        <strain evidence="3">PCC 7424</strain>
    </source>
</reference>
<dbReference type="EMBL" id="CP001291">
    <property type="protein sequence ID" value="ACK73532.1"/>
    <property type="molecule type" value="Genomic_DNA"/>
</dbReference>
<dbReference type="Gene3D" id="2.60.120.620">
    <property type="entry name" value="q2cbj1_9rhob like domain"/>
    <property type="match status" value="1"/>
</dbReference>
<dbReference type="HOGENOM" id="CLU_078769_0_0_3"/>
<dbReference type="RefSeq" id="WP_015957111.1">
    <property type="nucleotide sequence ID" value="NC_011729.1"/>
</dbReference>
<protein>
    <submittedName>
        <fullName evidence="2">Proline hydroxylase-like protein</fullName>
    </submittedName>
</protein>
<dbReference type="KEGG" id="cyc:PCC7424_5183"/>
<organism evidence="2 3">
    <name type="scientific">Gloeothece citriformis (strain PCC 7424)</name>
    <name type="common">Cyanothece sp. (strain PCC 7424)</name>
    <dbReference type="NCBI Taxonomy" id="65393"/>
    <lineage>
        <taxon>Bacteria</taxon>
        <taxon>Bacillati</taxon>
        <taxon>Cyanobacteriota</taxon>
        <taxon>Cyanophyceae</taxon>
        <taxon>Oscillatoriophycideae</taxon>
        <taxon>Chroococcales</taxon>
        <taxon>Aphanothecaceae</taxon>
        <taxon>Gloeothece</taxon>
        <taxon>Gloeothece citriformis</taxon>
    </lineage>
</organism>
<dbReference type="InterPro" id="IPR044862">
    <property type="entry name" value="Pro_4_hyd_alph_FE2OG_OXY"/>
</dbReference>
<dbReference type="Proteomes" id="UP000002384">
    <property type="component" value="Chromosome"/>
</dbReference>
<feature type="domain" description="Prolyl 4-hydroxylase alpha subunit Fe(2+) 2OG dioxygenase" evidence="1">
    <location>
        <begin position="117"/>
        <end position="215"/>
    </location>
</feature>
<dbReference type="InterPro" id="IPR051842">
    <property type="entry name" value="uS12_prolyl_hydroxylase"/>
</dbReference>
<name>B7KI45_GLOC7</name>
<dbReference type="PANTHER" id="PTHR12117:SF0">
    <property type="entry name" value="PROLYL 3-HYDROXYLASE OGFOD1"/>
    <property type="match status" value="1"/>
</dbReference>
<proteinExistence type="predicted"/>
<evidence type="ECO:0000313" key="3">
    <source>
        <dbReference type="Proteomes" id="UP000002384"/>
    </source>
</evidence>
<dbReference type="eggNOG" id="COG3751">
    <property type="taxonomic scope" value="Bacteria"/>
</dbReference>
<accession>B7KI45</accession>
<dbReference type="OrthoDB" id="9783171at2"/>